<feature type="non-terminal residue" evidence="1">
    <location>
        <position position="51"/>
    </location>
</feature>
<protein>
    <submittedName>
        <fullName evidence="1">13210_t:CDS:1</fullName>
    </submittedName>
</protein>
<reference evidence="1 2" key="1">
    <citation type="submission" date="2021-06" db="EMBL/GenBank/DDBJ databases">
        <authorList>
            <person name="Kallberg Y."/>
            <person name="Tangrot J."/>
            <person name="Rosling A."/>
        </authorList>
    </citation>
    <scope>NUCLEOTIDE SEQUENCE [LARGE SCALE GENOMIC DNA]</scope>
    <source>
        <strain evidence="1 2">120-4 pot B 10/14</strain>
    </source>
</reference>
<gene>
    <name evidence="1" type="ORF">GMARGA_LOCUS37765</name>
</gene>
<name>A0ABN7X1E1_GIGMA</name>
<evidence type="ECO:0000313" key="2">
    <source>
        <dbReference type="Proteomes" id="UP000789901"/>
    </source>
</evidence>
<comment type="caution">
    <text evidence="1">The sequence shown here is derived from an EMBL/GenBank/DDBJ whole genome shotgun (WGS) entry which is preliminary data.</text>
</comment>
<keyword evidence="2" id="KW-1185">Reference proteome</keyword>
<proteinExistence type="predicted"/>
<dbReference type="Proteomes" id="UP000789901">
    <property type="component" value="Unassembled WGS sequence"/>
</dbReference>
<dbReference type="EMBL" id="CAJVQB010080491">
    <property type="protein sequence ID" value="CAG8845664.1"/>
    <property type="molecule type" value="Genomic_DNA"/>
</dbReference>
<sequence>VKSYNSKVKKLIFNLNTSLLELIEKLIVCIVEEDKKIEYALFHTSVPKTAL</sequence>
<organism evidence="1 2">
    <name type="scientific">Gigaspora margarita</name>
    <dbReference type="NCBI Taxonomy" id="4874"/>
    <lineage>
        <taxon>Eukaryota</taxon>
        <taxon>Fungi</taxon>
        <taxon>Fungi incertae sedis</taxon>
        <taxon>Mucoromycota</taxon>
        <taxon>Glomeromycotina</taxon>
        <taxon>Glomeromycetes</taxon>
        <taxon>Diversisporales</taxon>
        <taxon>Gigasporaceae</taxon>
        <taxon>Gigaspora</taxon>
    </lineage>
</organism>
<evidence type="ECO:0000313" key="1">
    <source>
        <dbReference type="EMBL" id="CAG8845664.1"/>
    </source>
</evidence>
<accession>A0ABN7X1E1</accession>
<feature type="non-terminal residue" evidence="1">
    <location>
        <position position="1"/>
    </location>
</feature>